<dbReference type="Proteomes" id="UP000644875">
    <property type="component" value="Unassembled WGS sequence"/>
</dbReference>
<evidence type="ECO:0000313" key="2">
    <source>
        <dbReference type="Proteomes" id="UP000644875"/>
    </source>
</evidence>
<comment type="caution">
    <text evidence="1">The sequence shown here is derived from an EMBL/GenBank/DDBJ whole genome shotgun (WGS) entry which is preliminary data.</text>
</comment>
<dbReference type="EMBL" id="JAENBP010000001">
    <property type="protein sequence ID" value="MBJ8349070.1"/>
    <property type="molecule type" value="Genomic_DNA"/>
</dbReference>
<dbReference type="RefSeq" id="WP_199567002.1">
    <property type="nucleotide sequence ID" value="NZ_JAENBP010000001.1"/>
</dbReference>
<gene>
    <name evidence="1" type="ORF">JHK64_00310</name>
</gene>
<evidence type="ECO:0000313" key="1">
    <source>
        <dbReference type="EMBL" id="MBJ8349070.1"/>
    </source>
</evidence>
<dbReference type="CDD" id="cd07812">
    <property type="entry name" value="SRPBCC"/>
    <property type="match status" value="1"/>
</dbReference>
<accession>A0A934P8U8</accession>
<keyword evidence="2" id="KW-1185">Reference proteome</keyword>
<reference evidence="1 2" key="1">
    <citation type="journal article" date="2021" name="Int. J. Syst. Evol. Microbiol.">
        <title>Streptococcus vicugnae sp. nov., isolated from faeces of alpacas (Vicugna pacos) and cattle (Bos taurus), Streptococcus zalophi sp. nov., and Streptococcus pacificus sp. nov., isolated from respiratory tract of California sea lions (Zalophus californianus).</title>
        <authorList>
            <person name="Volokhov D.V."/>
            <person name="Zagorodnyaya T.A."/>
            <person name="Shen Z."/>
            <person name="Blom J."/>
            <person name="Furtak V.A."/>
            <person name="Eisenberg T."/>
            <person name="Fan P."/>
            <person name="Jeong K.C."/>
            <person name="Gao Y."/>
            <person name="Zhang S."/>
            <person name="Amselle M."/>
        </authorList>
    </citation>
    <scope>NUCLEOTIDE SEQUENCE [LARGE SCALE GENOMIC DNA]</scope>
    <source>
        <strain evidence="2">CSL7508-lung</strain>
    </source>
</reference>
<dbReference type="AlphaFoldDB" id="A0A934P8U8"/>
<name>A0A934P8U8_9STRE</name>
<sequence>MIVTKQGEVPQKALFEAIVASLKKDYYESTKRVLEDSDIKTGLTYIKSFGAKNQHQVRITLEYFDAPNVYGVTFSSNRGKQHISYLLEEKAPQTTLITYQQENEITDVFQKANQFLMEKILKKSLERQIDAQLTGMIKYVKENNQEIENELTL</sequence>
<protein>
    <submittedName>
        <fullName evidence="1">DUF3284 domain-containing protein</fullName>
    </submittedName>
</protein>
<dbReference type="Pfam" id="PF11687">
    <property type="entry name" value="DUF3284"/>
    <property type="match status" value="1"/>
</dbReference>
<organism evidence="1 2">
    <name type="scientific">Streptococcus zalophi</name>
    <dbReference type="NCBI Taxonomy" id="640031"/>
    <lineage>
        <taxon>Bacteria</taxon>
        <taxon>Bacillati</taxon>
        <taxon>Bacillota</taxon>
        <taxon>Bacilli</taxon>
        <taxon>Lactobacillales</taxon>
        <taxon>Streptococcaceae</taxon>
        <taxon>Streptococcus</taxon>
    </lineage>
</organism>
<dbReference type="InterPro" id="IPR021701">
    <property type="entry name" value="DUF3284"/>
</dbReference>
<proteinExistence type="predicted"/>